<keyword evidence="8" id="KW-1185">Reference proteome</keyword>
<gene>
    <name evidence="7" type="ORF">DPMN_017155</name>
</gene>
<dbReference type="InterPro" id="IPR018641">
    <property type="entry name" value="Trfase_1_rSAM/seldom-assoc"/>
</dbReference>
<evidence type="ECO:0000259" key="6">
    <source>
        <dbReference type="Pfam" id="PF00535"/>
    </source>
</evidence>
<keyword evidence="2" id="KW-1003">Cell membrane</keyword>
<evidence type="ECO:0000256" key="1">
    <source>
        <dbReference type="ARBA" id="ARBA00004236"/>
    </source>
</evidence>
<dbReference type="PANTHER" id="PTHR43646:SF2">
    <property type="entry name" value="GLYCOSYLTRANSFERASE 2-LIKE DOMAIN-CONTAINING PROTEIN"/>
    <property type="match status" value="1"/>
</dbReference>
<evidence type="ECO:0000256" key="3">
    <source>
        <dbReference type="ARBA" id="ARBA00022676"/>
    </source>
</evidence>
<protein>
    <recommendedName>
        <fullName evidence="6">Glycosyltransferase 2-like domain-containing protein</fullName>
    </recommendedName>
</protein>
<comment type="caution">
    <text evidence="7">The sequence shown here is derived from an EMBL/GenBank/DDBJ whole genome shotgun (WGS) entry which is preliminary data.</text>
</comment>
<keyword evidence="5" id="KW-0472">Membrane</keyword>
<evidence type="ECO:0000313" key="7">
    <source>
        <dbReference type="EMBL" id="KAH3893017.1"/>
    </source>
</evidence>
<dbReference type="EMBL" id="JAIWYP010000001">
    <property type="protein sequence ID" value="KAH3893017.1"/>
    <property type="molecule type" value="Genomic_DNA"/>
</dbReference>
<dbReference type="PANTHER" id="PTHR43646">
    <property type="entry name" value="GLYCOSYLTRANSFERASE"/>
    <property type="match status" value="1"/>
</dbReference>
<proteinExistence type="predicted"/>
<keyword evidence="4" id="KW-0808">Transferase</keyword>
<reference evidence="7" key="2">
    <citation type="submission" date="2020-11" db="EMBL/GenBank/DDBJ databases">
        <authorList>
            <person name="McCartney M.A."/>
            <person name="Auch B."/>
            <person name="Kono T."/>
            <person name="Mallez S."/>
            <person name="Becker A."/>
            <person name="Gohl D.M."/>
            <person name="Silverstein K.A.T."/>
            <person name="Koren S."/>
            <person name="Bechman K.B."/>
            <person name="Herman A."/>
            <person name="Abrahante J.E."/>
            <person name="Garbe J."/>
        </authorList>
    </citation>
    <scope>NUCLEOTIDE SEQUENCE</scope>
    <source>
        <strain evidence="7">Duluth1</strain>
        <tissue evidence="7">Whole animal</tissue>
    </source>
</reference>
<dbReference type="InterPro" id="IPR001173">
    <property type="entry name" value="Glyco_trans_2-like"/>
</dbReference>
<evidence type="ECO:0000256" key="5">
    <source>
        <dbReference type="ARBA" id="ARBA00023136"/>
    </source>
</evidence>
<reference evidence="7" key="1">
    <citation type="journal article" date="2019" name="bioRxiv">
        <title>The Genome of the Zebra Mussel, Dreissena polymorpha: A Resource for Invasive Species Research.</title>
        <authorList>
            <person name="McCartney M.A."/>
            <person name="Auch B."/>
            <person name="Kono T."/>
            <person name="Mallez S."/>
            <person name="Zhang Y."/>
            <person name="Obille A."/>
            <person name="Becker A."/>
            <person name="Abrahante J.E."/>
            <person name="Garbe J."/>
            <person name="Badalamenti J.P."/>
            <person name="Herman A."/>
            <person name="Mangelson H."/>
            <person name="Liachko I."/>
            <person name="Sullivan S."/>
            <person name="Sone E.D."/>
            <person name="Koren S."/>
            <person name="Silverstein K.A.T."/>
            <person name="Beckman K.B."/>
            <person name="Gohl D.M."/>
        </authorList>
    </citation>
    <scope>NUCLEOTIDE SEQUENCE</scope>
    <source>
        <strain evidence="7">Duluth1</strain>
        <tissue evidence="7">Whole animal</tissue>
    </source>
</reference>
<dbReference type="Pfam" id="PF00535">
    <property type="entry name" value="Glycos_transf_2"/>
    <property type="match status" value="1"/>
</dbReference>
<evidence type="ECO:0000313" key="8">
    <source>
        <dbReference type="Proteomes" id="UP000828390"/>
    </source>
</evidence>
<evidence type="ECO:0000256" key="2">
    <source>
        <dbReference type="ARBA" id="ARBA00022475"/>
    </source>
</evidence>
<dbReference type="CDD" id="cd02522">
    <property type="entry name" value="GT_2_like_a"/>
    <property type="match status" value="1"/>
</dbReference>
<dbReference type="SUPFAM" id="SSF53448">
    <property type="entry name" value="Nucleotide-diphospho-sugar transferases"/>
    <property type="match status" value="2"/>
</dbReference>
<dbReference type="Proteomes" id="UP000828390">
    <property type="component" value="Unassembled WGS sequence"/>
</dbReference>
<dbReference type="Pfam" id="PF09837">
    <property type="entry name" value="DUF2064"/>
    <property type="match status" value="1"/>
</dbReference>
<evidence type="ECO:0000256" key="4">
    <source>
        <dbReference type="ARBA" id="ARBA00022679"/>
    </source>
</evidence>
<feature type="domain" description="Glycosyltransferase 2-like" evidence="6">
    <location>
        <begin position="194"/>
        <end position="321"/>
    </location>
</feature>
<dbReference type="GO" id="GO:0016757">
    <property type="term" value="F:glycosyltransferase activity"/>
    <property type="evidence" value="ECO:0007669"/>
    <property type="project" value="UniProtKB-KW"/>
</dbReference>
<dbReference type="AlphaFoldDB" id="A0A9D4NAW3"/>
<organism evidence="7 8">
    <name type="scientific">Dreissena polymorpha</name>
    <name type="common">Zebra mussel</name>
    <name type="synonym">Mytilus polymorpha</name>
    <dbReference type="NCBI Taxonomy" id="45954"/>
    <lineage>
        <taxon>Eukaryota</taxon>
        <taxon>Metazoa</taxon>
        <taxon>Spiralia</taxon>
        <taxon>Lophotrochozoa</taxon>
        <taxon>Mollusca</taxon>
        <taxon>Bivalvia</taxon>
        <taxon>Autobranchia</taxon>
        <taxon>Heteroconchia</taxon>
        <taxon>Euheterodonta</taxon>
        <taxon>Imparidentia</taxon>
        <taxon>Neoheterodontei</taxon>
        <taxon>Myida</taxon>
        <taxon>Dreissenoidea</taxon>
        <taxon>Dreissenidae</taxon>
        <taxon>Dreissena</taxon>
    </lineage>
</organism>
<comment type="subcellular location">
    <subcellularLocation>
        <location evidence="1">Cell membrane</location>
    </subcellularLocation>
</comment>
<sequence>MLMTEHMINVLQQFHHTGLGIRVTVQYNGGSESQMKYWLERRLCGLPCSYHAQADGDLGAKLKSAVKASFDRGSQYVIVIGSDIPGIDTSILQTGFDMLAQAGVEMVLGPAQDGGYYLVGFNRRALKVIDHIFEGMDWGSEWVFQQQMARAQQLQIPVGVHPVTLHDVDTEEDIEVFEKEVKVSRDELTSPMWSIIIPTLNEAQNIKACLQNISESISMLSSVSEIVVSDGGSVDDTVHIVDEMTATYPLAVKLVHSKPGRGHQLIAGVKVARGHRYLVLHADSRLPKGFDTLASACLDQPGVVAGAFGFQLDVLSNNALTKTEPFWFVQQMRLLVWGTNKRATVYEKPYGDQALFMDRRTYRLVGGFPPYRLMEDYVMVEKLRTVGHVCVLHDDPVVTSYRRWQKYGYFKVTGLSQVIILAYHLGVHPDTLAGWYHDDKTSVVKHKAS</sequence>
<dbReference type="InterPro" id="IPR026461">
    <property type="entry name" value="Trfase_2_rSAM/seldom_assoc"/>
</dbReference>
<accession>A0A9D4NAW3</accession>
<dbReference type="Gene3D" id="3.90.550.10">
    <property type="entry name" value="Spore Coat Polysaccharide Biosynthesis Protein SpsA, Chain A"/>
    <property type="match status" value="2"/>
</dbReference>
<dbReference type="GO" id="GO:0005886">
    <property type="term" value="C:plasma membrane"/>
    <property type="evidence" value="ECO:0007669"/>
    <property type="project" value="UniProtKB-SubCell"/>
</dbReference>
<name>A0A9D4NAW3_DREPO</name>
<keyword evidence="3" id="KW-0328">Glycosyltransferase</keyword>
<dbReference type="NCBIfam" id="TIGR04283">
    <property type="entry name" value="glyco_like_mftF"/>
    <property type="match status" value="1"/>
</dbReference>
<dbReference type="InterPro" id="IPR029044">
    <property type="entry name" value="Nucleotide-diphossugar_trans"/>
</dbReference>